<dbReference type="Proteomes" id="UP001499854">
    <property type="component" value="Unassembled WGS sequence"/>
</dbReference>
<evidence type="ECO:0000259" key="3">
    <source>
        <dbReference type="PROSITE" id="PS51186"/>
    </source>
</evidence>
<name>A0ABP5BY77_9ACTN</name>
<organism evidence="4 5">
    <name type="scientific">Catenulispora subtropica</name>
    <dbReference type="NCBI Taxonomy" id="450798"/>
    <lineage>
        <taxon>Bacteria</taxon>
        <taxon>Bacillati</taxon>
        <taxon>Actinomycetota</taxon>
        <taxon>Actinomycetes</taxon>
        <taxon>Catenulisporales</taxon>
        <taxon>Catenulisporaceae</taxon>
        <taxon>Catenulispora</taxon>
    </lineage>
</organism>
<reference evidence="5" key="1">
    <citation type="journal article" date="2019" name="Int. J. Syst. Evol. Microbiol.">
        <title>The Global Catalogue of Microorganisms (GCM) 10K type strain sequencing project: providing services to taxonomists for standard genome sequencing and annotation.</title>
        <authorList>
            <consortium name="The Broad Institute Genomics Platform"/>
            <consortium name="The Broad Institute Genome Sequencing Center for Infectious Disease"/>
            <person name="Wu L."/>
            <person name="Ma J."/>
        </authorList>
    </citation>
    <scope>NUCLEOTIDE SEQUENCE [LARGE SCALE GENOMIC DNA]</scope>
    <source>
        <strain evidence="5">JCM 16013</strain>
    </source>
</reference>
<dbReference type="SUPFAM" id="SSF55729">
    <property type="entry name" value="Acyl-CoA N-acyltransferases (Nat)"/>
    <property type="match status" value="1"/>
</dbReference>
<dbReference type="CDD" id="cd04301">
    <property type="entry name" value="NAT_SF"/>
    <property type="match status" value="1"/>
</dbReference>
<evidence type="ECO:0000313" key="5">
    <source>
        <dbReference type="Proteomes" id="UP001499854"/>
    </source>
</evidence>
<comment type="caution">
    <text evidence="4">The sequence shown here is derived from an EMBL/GenBank/DDBJ whole genome shotgun (WGS) entry which is preliminary data.</text>
</comment>
<gene>
    <name evidence="4" type="ORF">GCM10009838_05410</name>
</gene>
<dbReference type="EMBL" id="BAAAQM010000002">
    <property type="protein sequence ID" value="GAA1953107.1"/>
    <property type="molecule type" value="Genomic_DNA"/>
</dbReference>
<evidence type="ECO:0000313" key="4">
    <source>
        <dbReference type="EMBL" id="GAA1953107.1"/>
    </source>
</evidence>
<accession>A0ABP5BY77</accession>
<evidence type="ECO:0000256" key="1">
    <source>
        <dbReference type="ARBA" id="ARBA00022679"/>
    </source>
</evidence>
<feature type="domain" description="N-acetyltransferase" evidence="3">
    <location>
        <begin position="4"/>
        <end position="150"/>
    </location>
</feature>
<dbReference type="InterPro" id="IPR050832">
    <property type="entry name" value="Bact_Acetyltransf"/>
</dbReference>
<dbReference type="PANTHER" id="PTHR43877">
    <property type="entry name" value="AMINOALKYLPHOSPHONATE N-ACETYLTRANSFERASE-RELATED-RELATED"/>
    <property type="match status" value="1"/>
</dbReference>
<proteinExistence type="predicted"/>
<dbReference type="RefSeq" id="WP_344655276.1">
    <property type="nucleotide sequence ID" value="NZ_BAAAQM010000002.1"/>
</dbReference>
<dbReference type="Gene3D" id="3.40.630.30">
    <property type="match status" value="1"/>
</dbReference>
<dbReference type="Pfam" id="PF13508">
    <property type="entry name" value="Acetyltransf_7"/>
    <property type="match status" value="1"/>
</dbReference>
<keyword evidence="2" id="KW-0012">Acyltransferase</keyword>
<dbReference type="PROSITE" id="PS51186">
    <property type="entry name" value="GNAT"/>
    <property type="match status" value="1"/>
</dbReference>
<dbReference type="InterPro" id="IPR016181">
    <property type="entry name" value="Acyl_CoA_acyltransferase"/>
</dbReference>
<keyword evidence="1" id="KW-0808">Transferase</keyword>
<evidence type="ECO:0000256" key="2">
    <source>
        <dbReference type="ARBA" id="ARBA00023315"/>
    </source>
</evidence>
<dbReference type="InterPro" id="IPR000182">
    <property type="entry name" value="GNAT_dom"/>
</dbReference>
<protein>
    <recommendedName>
        <fullName evidence="3">N-acetyltransferase domain-containing protein</fullName>
    </recommendedName>
</protein>
<keyword evidence="5" id="KW-1185">Reference proteome</keyword>
<sequence>MEPLAVRYAVPMDLAAVHAVIHSAYRHYLTRIGVRPAPLDADYPHLMRRGCLFVVGSPAVATVTLLPEDGWLHLDNFAVAPDRQGQGLGRRVLAFAEEHARQLWLPELRLVTHSMMWENQRMYAAAGYQEYGRTELAPGRELIHYRKPVGFWDFSGPTFLPAAGTLGSAAGGGVLAGVR</sequence>